<protein>
    <submittedName>
        <fullName evidence="1">Uncharacterized protein</fullName>
    </submittedName>
</protein>
<dbReference type="EMBL" id="SJPG01000001">
    <property type="protein sequence ID" value="TWT64376.1"/>
    <property type="molecule type" value="Genomic_DNA"/>
</dbReference>
<organism evidence="1 2">
    <name type="scientific">Rubinisphaera italica</name>
    <dbReference type="NCBI Taxonomy" id="2527969"/>
    <lineage>
        <taxon>Bacteria</taxon>
        <taxon>Pseudomonadati</taxon>
        <taxon>Planctomycetota</taxon>
        <taxon>Planctomycetia</taxon>
        <taxon>Planctomycetales</taxon>
        <taxon>Planctomycetaceae</taxon>
        <taxon>Rubinisphaera</taxon>
    </lineage>
</organism>
<dbReference type="AlphaFoldDB" id="A0A5C5XME5"/>
<proteinExistence type="predicted"/>
<sequence length="93" mass="10381">MLIRAALRFWRDEMPTNDLSLAASYFAQEERSSLPESVDVAQLLGQLGQCRICYVICDSDHKIILHGKLYESMDEAKQNCADHLAIATAIVPA</sequence>
<name>A0A5C5XME5_9PLAN</name>
<comment type="caution">
    <text evidence="1">The sequence shown here is derived from an EMBL/GenBank/DDBJ whole genome shotgun (WGS) entry which is preliminary data.</text>
</comment>
<dbReference type="Proteomes" id="UP000316095">
    <property type="component" value="Unassembled WGS sequence"/>
</dbReference>
<keyword evidence="2" id="KW-1185">Reference proteome</keyword>
<gene>
    <name evidence="1" type="ORF">Pan54_51380</name>
</gene>
<evidence type="ECO:0000313" key="2">
    <source>
        <dbReference type="Proteomes" id="UP000316095"/>
    </source>
</evidence>
<accession>A0A5C5XME5</accession>
<reference evidence="1 2" key="1">
    <citation type="submission" date="2019-02" db="EMBL/GenBank/DDBJ databases">
        <title>Deep-cultivation of Planctomycetes and their phenomic and genomic characterization uncovers novel biology.</title>
        <authorList>
            <person name="Wiegand S."/>
            <person name="Jogler M."/>
            <person name="Boedeker C."/>
            <person name="Pinto D."/>
            <person name="Vollmers J."/>
            <person name="Rivas-Marin E."/>
            <person name="Kohn T."/>
            <person name="Peeters S.H."/>
            <person name="Heuer A."/>
            <person name="Rast P."/>
            <person name="Oberbeckmann S."/>
            <person name="Bunk B."/>
            <person name="Jeske O."/>
            <person name="Meyerdierks A."/>
            <person name="Storesund J.E."/>
            <person name="Kallscheuer N."/>
            <person name="Luecker S."/>
            <person name="Lage O.M."/>
            <person name="Pohl T."/>
            <person name="Merkel B.J."/>
            <person name="Hornburger P."/>
            <person name="Mueller R.-W."/>
            <person name="Bruemmer F."/>
            <person name="Labrenz M."/>
            <person name="Spormann A.M."/>
            <person name="Op Den Camp H."/>
            <person name="Overmann J."/>
            <person name="Amann R."/>
            <person name="Jetten M.S.M."/>
            <person name="Mascher T."/>
            <person name="Medema M.H."/>
            <person name="Devos D.P."/>
            <person name="Kaster A.-K."/>
            <person name="Ovreas L."/>
            <person name="Rohde M."/>
            <person name="Galperin M.Y."/>
            <person name="Jogler C."/>
        </authorList>
    </citation>
    <scope>NUCLEOTIDE SEQUENCE [LARGE SCALE GENOMIC DNA]</scope>
    <source>
        <strain evidence="1 2">Pan54</strain>
    </source>
</reference>
<evidence type="ECO:0000313" key="1">
    <source>
        <dbReference type="EMBL" id="TWT64376.1"/>
    </source>
</evidence>